<protein>
    <submittedName>
        <fullName evidence="1">Uncharacterized protein</fullName>
    </submittedName>
</protein>
<evidence type="ECO:0000313" key="1">
    <source>
        <dbReference type="EMBL" id="GAG02690.1"/>
    </source>
</evidence>
<feature type="non-terminal residue" evidence="1">
    <location>
        <position position="1"/>
    </location>
</feature>
<sequence length="98" mass="11169">IEPINPIKNICVTIDESLHLSSTLKITARNSDGNIKREMVVKEPKRQVKKPIKKVENTFTYTFSDWTGNEDIETLGKIYLQDLKRFIGDGANRSFITG</sequence>
<reference evidence="1" key="1">
    <citation type="journal article" date="2014" name="Front. Microbiol.">
        <title>High frequency of phylogenetically diverse reductive dehalogenase-homologous genes in deep subseafloor sedimentary metagenomes.</title>
        <authorList>
            <person name="Kawai M."/>
            <person name="Futagami T."/>
            <person name="Toyoda A."/>
            <person name="Takaki Y."/>
            <person name="Nishi S."/>
            <person name="Hori S."/>
            <person name="Arai W."/>
            <person name="Tsubouchi T."/>
            <person name="Morono Y."/>
            <person name="Uchiyama I."/>
            <person name="Ito T."/>
            <person name="Fujiyama A."/>
            <person name="Inagaki F."/>
            <person name="Takami H."/>
        </authorList>
    </citation>
    <scope>NUCLEOTIDE SEQUENCE</scope>
    <source>
        <strain evidence="1">Expedition CK06-06</strain>
    </source>
</reference>
<proteinExistence type="predicted"/>
<gene>
    <name evidence="1" type="ORF">S01H1_36212</name>
</gene>
<dbReference type="EMBL" id="BARS01022672">
    <property type="protein sequence ID" value="GAG02690.1"/>
    <property type="molecule type" value="Genomic_DNA"/>
</dbReference>
<dbReference type="AlphaFoldDB" id="X0UAU7"/>
<comment type="caution">
    <text evidence="1">The sequence shown here is derived from an EMBL/GenBank/DDBJ whole genome shotgun (WGS) entry which is preliminary data.</text>
</comment>
<accession>X0UAU7</accession>
<organism evidence="1">
    <name type="scientific">marine sediment metagenome</name>
    <dbReference type="NCBI Taxonomy" id="412755"/>
    <lineage>
        <taxon>unclassified sequences</taxon>
        <taxon>metagenomes</taxon>
        <taxon>ecological metagenomes</taxon>
    </lineage>
</organism>
<name>X0UAU7_9ZZZZ</name>